<name>A0A4R2RRY0_9FIRM</name>
<reference evidence="3 4" key="1">
    <citation type="submission" date="2019-03" db="EMBL/GenBank/DDBJ databases">
        <title>Genomic Encyclopedia of Type Strains, Phase IV (KMG-IV): sequencing the most valuable type-strain genomes for metagenomic binning, comparative biology and taxonomic classification.</title>
        <authorList>
            <person name="Goeker M."/>
        </authorList>
    </citation>
    <scope>NUCLEOTIDE SEQUENCE [LARGE SCALE GENOMIC DNA]</scope>
    <source>
        <strain evidence="3 4">DSM 11170</strain>
    </source>
</reference>
<feature type="chain" id="PRO_5020219218" evidence="1">
    <location>
        <begin position="26"/>
        <end position="749"/>
    </location>
</feature>
<dbReference type="SUPFAM" id="SSF55383">
    <property type="entry name" value="Copper amine oxidase, domain N"/>
    <property type="match status" value="2"/>
</dbReference>
<dbReference type="RefSeq" id="WP_131918666.1">
    <property type="nucleotide sequence ID" value="NZ_JAOQNU010000006.1"/>
</dbReference>
<dbReference type="InterPro" id="IPR012854">
    <property type="entry name" value="Cu_amine_oxidase-like_N"/>
</dbReference>
<accession>A0A4R2RRY0</accession>
<dbReference type="Proteomes" id="UP000294813">
    <property type="component" value="Unassembled WGS sequence"/>
</dbReference>
<dbReference type="Pfam" id="PF07833">
    <property type="entry name" value="Cu_amine_oxidN1"/>
    <property type="match status" value="1"/>
</dbReference>
<evidence type="ECO:0000259" key="2">
    <source>
        <dbReference type="Pfam" id="PF07833"/>
    </source>
</evidence>
<proteinExistence type="predicted"/>
<comment type="caution">
    <text evidence="3">The sequence shown here is derived from an EMBL/GenBank/DDBJ whole genome shotgun (WGS) entry which is preliminary data.</text>
</comment>
<feature type="signal peptide" evidence="1">
    <location>
        <begin position="1"/>
        <end position="25"/>
    </location>
</feature>
<evidence type="ECO:0000313" key="4">
    <source>
        <dbReference type="Proteomes" id="UP000294813"/>
    </source>
</evidence>
<dbReference type="OrthoDB" id="2023214at2"/>
<keyword evidence="1" id="KW-0732">Signal</keyword>
<gene>
    <name evidence="3" type="ORF">EDD73_106141</name>
</gene>
<evidence type="ECO:0000256" key="1">
    <source>
        <dbReference type="SAM" id="SignalP"/>
    </source>
</evidence>
<dbReference type="AlphaFoldDB" id="A0A4R2RRY0"/>
<evidence type="ECO:0000313" key="3">
    <source>
        <dbReference type="EMBL" id="TCP65257.1"/>
    </source>
</evidence>
<dbReference type="Gene3D" id="3.30.457.10">
    <property type="entry name" value="Copper amine oxidase-like, N-terminal domain"/>
    <property type="match status" value="2"/>
</dbReference>
<dbReference type="InterPro" id="IPR036582">
    <property type="entry name" value="Mao_N_sf"/>
</dbReference>
<sequence>MLKNKIAAIVLSSAVALSLALPALAATYNVNSVRLIDSSGTLTGVRIVVTVPPDTLTSQDKLRFTLPTDLRMTSSNVNLSVPTVGSGLANQFRAATVTNSNFNGAGSGNDFVEVTVSAYATEPLPDGLSAIGEGRLIVDFPDMKANGLPSGDVRIKAEAASNSVFTNTAITVGTVGSGSVSVSVDDVKTITSSGNERLDTIYFKEDRTGALKPDGTSIKLKLPSGFTWESTGTLQSVWGSTPAEMGMTISEGSDDRELIINATSASQNAAYFTLIGATISVDESIAKKGDIVVNISGSTTTTPSSFTIAKYGDYSTNVTSYGDIPTISAGKNGDTISQIGAFKIEEEVPGSLIPNRTITLTLPEGARWGLEGEPLQLPTRSGESKDGGLNEFTWSVVDREDANRILKATIGGSESTSAARLIYEKAQIATAADFSGDLAVEVGGTAGINGKIVLAKVTPVATVSVSEVRSIALGLGDQPIGDILITEGTKEAFNKDQSELGSEVEAPNDATVNLQLPIGVFFSGTPTVEVVSGDLLIESGSVTTNLNGSDGTQGSLRFNIRSSSTTPSTIKVSNIRLTTNRTVPEGDIVLKVRGSAVNKSGFMGRGTAASAVIGRLITAAPSEVRLESSFQINSTRYTSSGVEKTMDVAPYIKDGRTYLPVRYVAEALGVPSDNIIYDPDSGTVTLIKGSLVAQMTIGKKELKLNGAIIPMEVPTELVAGRTMLPVAYVARVLGTAITYDEATKTVTIK</sequence>
<organism evidence="3 4">
    <name type="scientific">Heliophilum fasciatum</name>
    <dbReference type="NCBI Taxonomy" id="35700"/>
    <lineage>
        <taxon>Bacteria</taxon>
        <taxon>Bacillati</taxon>
        <taxon>Bacillota</taxon>
        <taxon>Clostridia</taxon>
        <taxon>Eubacteriales</taxon>
        <taxon>Heliobacteriaceae</taxon>
        <taxon>Heliophilum</taxon>
    </lineage>
</organism>
<keyword evidence="4" id="KW-1185">Reference proteome</keyword>
<feature type="domain" description="Copper amine oxidase-like N-terminal" evidence="2">
    <location>
        <begin position="641"/>
        <end position="748"/>
    </location>
</feature>
<protein>
    <submittedName>
        <fullName evidence="3">Copper amine oxidase-like protein</fullName>
    </submittedName>
</protein>
<dbReference type="EMBL" id="SLXT01000006">
    <property type="protein sequence ID" value="TCP65257.1"/>
    <property type="molecule type" value="Genomic_DNA"/>
</dbReference>